<keyword evidence="10 12" id="KW-0865">Zymogen</keyword>
<evidence type="ECO:0000256" key="9">
    <source>
        <dbReference type="ARBA" id="ARBA00023049"/>
    </source>
</evidence>
<dbReference type="Gene3D" id="3.10.170.10">
    <property type="match status" value="1"/>
</dbReference>
<evidence type="ECO:0000256" key="6">
    <source>
        <dbReference type="ARBA" id="ARBA00022729"/>
    </source>
</evidence>
<dbReference type="MEROPS" id="M36.001"/>
<comment type="subcellular location">
    <subcellularLocation>
        <location evidence="1 12">Secreted</location>
    </subcellularLocation>
</comment>
<dbReference type="PANTHER" id="PTHR33478:SF1">
    <property type="entry name" value="EXTRACELLULAR METALLOPROTEINASE MEP"/>
    <property type="match status" value="1"/>
</dbReference>
<dbReference type="CDD" id="cd09596">
    <property type="entry name" value="M36"/>
    <property type="match status" value="1"/>
</dbReference>
<dbReference type="GO" id="GO:0006508">
    <property type="term" value="P:proteolysis"/>
    <property type="evidence" value="ECO:0007669"/>
    <property type="project" value="UniProtKB-KW"/>
</dbReference>
<dbReference type="InterPro" id="IPR050371">
    <property type="entry name" value="Fungal_virulence_M36"/>
</dbReference>
<dbReference type="InterPro" id="IPR027268">
    <property type="entry name" value="Peptidase_M4/M1_CTD_sf"/>
</dbReference>
<protein>
    <recommendedName>
        <fullName evidence="12">Extracellular metalloproteinase</fullName>
        <ecNumber evidence="12">3.4.24.-</ecNumber>
    </recommendedName>
    <alternativeName>
        <fullName evidence="12">Fungalysin</fullName>
    </alternativeName>
</protein>
<evidence type="ECO:0000256" key="2">
    <source>
        <dbReference type="ARBA" id="ARBA00006006"/>
    </source>
</evidence>
<evidence type="ECO:0000256" key="7">
    <source>
        <dbReference type="ARBA" id="ARBA00022801"/>
    </source>
</evidence>
<dbReference type="Proteomes" id="UP000029964">
    <property type="component" value="Unassembled WGS sequence"/>
</dbReference>
<evidence type="ECO:0000256" key="4">
    <source>
        <dbReference type="ARBA" id="ARBA00022670"/>
    </source>
</evidence>
<feature type="domain" description="FTP" evidence="13">
    <location>
        <begin position="83"/>
        <end position="132"/>
    </location>
</feature>
<keyword evidence="5 11" id="KW-0479">Metal-binding</keyword>
<feature type="binding site" evidence="11">
    <location>
        <position position="474"/>
    </location>
    <ligand>
        <name>Zn(2+)</name>
        <dbReference type="ChEBI" id="CHEBI:29105"/>
        <note>catalytic</note>
    </ligand>
</feature>
<dbReference type="GO" id="GO:0008270">
    <property type="term" value="F:zinc ion binding"/>
    <property type="evidence" value="ECO:0007669"/>
    <property type="project" value="InterPro"/>
</dbReference>
<dbReference type="PRINTS" id="PR00999">
    <property type="entry name" value="FUNGALYSIN"/>
</dbReference>
<dbReference type="PANTHER" id="PTHR33478">
    <property type="entry name" value="EXTRACELLULAR METALLOPROTEINASE MEP"/>
    <property type="match status" value="1"/>
</dbReference>
<evidence type="ECO:0000256" key="10">
    <source>
        <dbReference type="ARBA" id="ARBA00023145"/>
    </source>
</evidence>
<dbReference type="STRING" id="857340.A0A086T9N0"/>
<keyword evidence="6" id="KW-0732">Signal</keyword>
<feature type="binding site" evidence="11">
    <location>
        <position position="434"/>
    </location>
    <ligand>
        <name>Zn(2+)</name>
        <dbReference type="ChEBI" id="CHEBI:29105"/>
        <note>catalytic</note>
    </ligand>
</feature>
<evidence type="ECO:0000256" key="12">
    <source>
        <dbReference type="RuleBase" id="RU364017"/>
    </source>
</evidence>
<keyword evidence="7 12" id="KW-0378">Hydrolase</keyword>
<evidence type="ECO:0000256" key="11">
    <source>
        <dbReference type="PIRSR" id="PIRSR601842-2"/>
    </source>
</evidence>
<dbReference type="OrthoDB" id="3227768at2759"/>
<name>A0A086T9N0_HAPC1</name>
<evidence type="ECO:0000313" key="14">
    <source>
        <dbReference type="EMBL" id="KFH46062.1"/>
    </source>
</evidence>
<dbReference type="SUPFAM" id="SSF55486">
    <property type="entry name" value="Metalloproteases ('zincins'), catalytic domain"/>
    <property type="match status" value="1"/>
</dbReference>
<evidence type="ECO:0000256" key="8">
    <source>
        <dbReference type="ARBA" id="ARBA00022833"/>
    </source>
</evidence>
<keyword evidence="15" id="KW-1185">Reference proteome</keyword>
<comment type="similarity">
    <text evidence="2 12">Belongs to the peptidase M36 family.</text>
</comment>
<gene>
    <name evidence="14" type="ORF">ACRE_030640</name>
</gene>
<dbReference type="Gene3D" id="1.10.390.10">
    <property type="entry name" value="Neutral Protease Domain 2"/>
    <property type="match status" value="1"/>
</dbReference>
<dbReference type="HOGENOM" id="CLU_012703_3_0_1"/>
<dbReference type="InterPro" id="IPR001842">
    <property type="entry name" value="Peptidase_M36"/>
</dbReference>
<sequence>MKYQMLLGLTGLAAVDAHPQRRAPNNVDLAKRGVDITEYTMPDLGTYVKASSVKKNSISTFSSSSDYVKTAEELVKSKFPDLEFRTIKDHYVGSNGVGHVNFKQTVHGIDIDNADFHVNVKDGKVFSHGNSFYTGKLPQESPLRKRAFADPVDALRGVVDALEIPLQVGSQAAPYTSFNPSDDGPEVHKLSGTSGAVREPEVRLVYLRTADDDLKLSWRVETDTMDNWLLSYVDASSTRQVLGVVDYVSDMATYEVYPWNINDPTEGDRKVLEDPWLPSASEFTWHSDGTNYTSTRGNNGIAQVNPSGGDEYLDNYRPESEDLAFEYDFSLDEADPDKYKDASITQLFYTANKLHDLLYVLGFTEEAGNFEANNNGQGGKGNDFVILNAQDGSGTDNANFATPPDGFNGRMRMYMWTSSEPQRDCSFEAGVVIHDYTTTFPVLTEPRLAVSNRLTGGPANSGCLSGGESGGMGEGWSDFFATAIRLKPNDTRSTDYAMGAWVKNDPAGIRKHLYSTDTNTNPLTYKSVDDDRRVHAIGTIWASMLYEVLWNLIDKHGKNDADLPDLDDNGVPSDGKYLALKIVQDAMALQPCSPDFIAARDAIIDADEVLTGGDNKCELWKGFAKRGLGPNASASGRRTEDFEVPEEC</sequence>
<comment type="caution">
    <text evidence="14">The sequence shown here is derived from an EMBL/GenBank/DDBJ whole genome shotgun (WGS) entry which is preliminary data.</text>
</comment>
<evidence type="ECO:0000259" key="13">
    <source>
        <dbReference type="Pfam" id="PF07504"/>
    </source>
</evidence>
<dbReference type="Pfam" id="PF07504">
    <property type="entry name" value="FTP"/>
    <property type="match status" value="1"/>
</dbReference>
<keyword evidence="3 12" id="KW-0964">Secreted</keyword>
<evidence type="ECO:0000256" key="5">
    <source>
        <dbReference type="ARBA" id="ARBA00022723"/>
    </source>
</evidence>
<reference evidence="15" key="1">
    <citation type="journal article" date="2014" name="Genome Announc.">
        <title>Genome sequence and annotation of Acremonium chrysogenum, producer of the beta-lactam antibiotic cephalosporin C.</title>
        <authorList>
            <person name="Terfehr D."/>
            <person name="Dahlmann T.A."/>
            <person name="Specht T."/>
            <person name="Zadra I."/>
            <person name="Kuernsteiner H."/>
            <person name="Kueck U."/>
        </authorList>
    </citation>
    <scope>NUCLEOTIDE SEQUENCE [LARGE SCALE GENOMIC DNA]</scope>
    <source>
        <strain evidence="15">ATCC 11550 / CBS 779.69 / DSM 880 / IAM 14645 / JCM 23072 / IMI 49137</strain>
    </source>
</reference>
<keyword evidence="4 12" id="KW-0645">Protease</keyword>
<evidence type="ECO:0000313" key="15">
    <source>
        <dbReference type="Proteomes" id="UP000029964"/>
    </source>
</evidence>
<dbReference type="AlphaFoldDB" id="A0A086T9N0"/>
<dbReference type="EMBL" id="JPKY01000023">
    <property type="protein sequence ID" value="KFH46062.1"/>
    <property type="molecule type" value="Genomic_DNA"/>
</dbReference>
<dbReference type="Pfam" id="PF02128">
    <property type="entry name" value="Peptidase_M36"/>
    <property type="match status" value="1"/>
</dbReference>
<dbReference type="GO" id="GO:0005576">
    <property type="term" value="C:extracellular region"/>
    <property type="evidence" value="ECO:0007669"/>
    <property type="project" value="UniProtKB-SubCell"/>
</dbReference>
<evidence type="ECO:0000256" key="1">
    <source>
        <dbReference type="ARBA" id="ARBA00004613"/>
    </source>
</evidence>
<organism evidence="14 15">
    <name type="scientific">Hapsidospora chrysogenum (strain ATCC 11550 / CBS 779.69 / DSM 880 / IAM 14645 / JCM 23072 / IMI 49137)</name>
    <name type="common">Acremonium chrysogenum</name>
    <dbReference type="NCBI Taxonomy" id="857340"/>
    <lineage>
        <taxon>Eukaryota</taxon>
        <taxon>Fungi</taxon>
        <taxon>Dikarya</taxon>
        <taxon>Ascomycota</taxon>
        <taxon>Pezizomycotina</taxon>
        <taxon>Sordariomycetes</taxon>
        <taxon>Hypocreomycetidae</taxon>
        <taxon>Hypocreales</taxon>
        <taxon>Bionectriaceae</taxon>
        <taxon>Hapsidospora</taxon>
    </lineage>
</organism>
<proteinExistence type="inferred from homology"/>
<accession>A0A086T9N0</accession>
<dbReference type="GO" id="GO:0004222">
    <property type="term" value="F:metalloendopeptidase activity"/>
    <property type="evidence" value="ECO:0007669"/>
    <property type="project" value="InterPro"/>
</dbReference>
<keyword evidence="8 11" id="KW-0862">Zinc</keyword>
<comment type="cofactor">
    <cofactor evidence="11">
        <name>Zn(2+)</name>
        <dbReference type="ChEBI" id="CHEBI:29105"/>
    </cofactor>
    <text evidence="11">Binds 1 zinc ion per subunit.</text>
</comment>
<dbReference type="EC" id="3.4.24.-" evidence="12"/>
<evidence type="ECO:0000256" key="3">
    <source>
        <dbReference type="ARBA" id="ARBA00022525"/>
    </source>
</evidence>
<keyword evidence="9 12" id="KW-0482">Metalloprotease</keyword>
<dbReference type="InterPro" id="IPR011096">
    <property type="entry name" value="FTP_domain"/>
</dbReference>